<dbReference type="PANTHER" id="PTHR36510">
    <property type="entry name" value="GLUTAMATE--CYSTEINE LIGASE 2-RELATED"/>
    <property type="match status" value="1"/>
</dbReference>
<evidence type="ECO:0000313" key="2">
    <source>
        <dbReference type="Proteomes" id="UP000663586"/>
    </source>
</evidence>
<dbReference type="InterPro" id="IPR006336">
    <property type="entry name" value="GCS2"/>
</dbReference>
<dbReference type="GeneID" id="70684841"/>
<protein>
    <submittedName>
        <fullName evidence="1">Glutamate-cysteine ligase, GCS2</fullName>
    </submittedName>
</protein>
<dbReference type="Pfam" id="PF04107">
    <property type="entry name" value="GCS2"/>
    <property type="match status" value="1"/>
</dbReference>
<dbReference type="GO" id="GO:0016879">
    <property type="term" value="F:ligase activity, forming carbon-nitrogen bonds"/>
    <property type="evidence" value="ECO:0007669"/>
    <property type="project" value="TreeGrafter"/>
</dbReference>
<dbReference type="PANTHER" id="PTHR36510:SF3">
    <property type="entry name" value="CONSERVED PROTEIN"/>
    <property type="match status" value="1"/>
</dbReference>
<dbReference type="SUPFAM" id="SSF55931">
    <property type="entry name" value="Glutamine synthetase/guanido kinase"/>
    <property type="match status" value="1"/>
</dbReference>
<proteinExistence type="predicted"/>
<dbReference type="InterPro" id="IPR016602">
    <property type="entry name" value="UCP012666"/>
</dbReference>
<evidence type="ECO:0000313" key="1">
    <source>
        <dbReference type="EMBL" id="QSG02671.1"/>
    </source>
</evidence>
<dbReference type="Proteomes" id="UP000663586">
    <property type="component" value="Chromosome"/>
</dbReference>
<dbReference type="EMBL" id="CP064786">
    <property type="protein sequence ID" value="QSG02671.1"/>
    <property type="molecule type" value="Genomic_DNA"/>
</dbReference>
<dbReference type="RefSeq" id="WP_238479814.1">
    <property type="nucleotide sequence ID" value="NZ_CP064786.1"/>
</dbReference>
<reference evidence="1" key="1">
    <citation type="submission" date="2020-11" db="EMBL/GenBank/DDBJ databases">
        <title>Carbohydrate-dependent, anaerobic sulfur respiration: A novel catabolism in halophilic archaea.</title>
        <authorList>
            <person name="Sorokin D.Y."/>
            <person name="Messina E."/>
            <person name="Smedile F."/>
            <person name="La Cono V."/>
            <person name="Hallsworth J.E."/>
            <person name="Yakimov M.M."/>
        </authorList>
    </citation>
    <scope>NUCLEOTIDE SEQUENCE</scope>
    <source>
        <strain evidence="1">AArc-S</strain>
    </source>
</reference>
<dbReference type="InterPro" id="IPR050141">
    <property type="entry name" value="GCL_type2/YbdK_subfam"/>
</dbReference>
<dbReference type="Gene3D" id="3.30.590.20">
    <property type="match status" value="1"/>
</dbReference>
<dbReference type="InterPro" id="IPR014746">
    <property type="entry name" value="Gln_synth/guanido_kin_cat_dom"/>
</dbReference>
<accession>A0A897MQR5</accession>
<name>A0A897MQR5_9EURY</name>
<keyword evidence="1" id="KW-0436">Ligase</keyword>
<dbReference type="KEGG" id="hara:AArcS_1458"/>
<gene>
    <name evidence="1" type="ORF">AArcS_1458</name>
</gene>
<dbReference type="PIRSF" id="PIRSF012666">
    <property type="entry name" value="UCP012666"/>
    <property type="match status" value="1"/>
</dbReference>
<organism evidence="1 2">
    <name type="scientific">Natranaeroarchaeum sulfidigenes</name>
    <dbReference type="NCBI Taxonomy" id="2784880"/>
    <lineage>
        <taxon>Archaea</taxon>
        <taxon>Methanobacteriati</taxon>
        <taxon>Methanobacteriota</taxon>
        <taxon>Stenosarchaea group</taxon>
        <taxon>Halobacteria</taxon>
        <taxon>Halobacteriales</taxon>
        <taxon>Natronoarchaeaceae</taxon>
        <taxon>Natranaeroarchaeum</taxon>
    </lineage>
</organism>
<sequence length="522" mass="58423">MPEAQLATNVAELLSVDAEEFQAAVETDTEVIKEELREGTFDNSQAIVGFEYEFYAVARPDSDPWAGVDDAVGTLRRVPRRLLSLVGFEKELGLHNAEMTTSPQPLNAHGLNAQESEIRGRLSAALDCTRPEGIDLVSDGIWTIPPEGESARNYLTDSVDDNGIRIATNMSDAGRYHAMANAEGTTDAGMRIEAPHVSLSADTVMPESLITSIQPHYQVPQAIDLPEYFRYAIRIAGPLLALGVNSPFFPPDLYDEDASAQEILDDGWMENRIAVFESVLNPPEPPRREGKVRFPRDIDSVSQAVERIATDETIVPMPVETGNRFDDEFAHFRRKHGTYWRWVRPVFGGPTRSEANARIEFRPIAAQPTVRDSVAFLAAFAGLLESLPQVEHPVAELDWEVACDNFYAAMRDGLDADLQWITNGGEHTTDTKALYADLLEHAAEGLRGRGLTEEQVETYLWPLRQRARHGITPADWKRQQVADRLYDGDDFEAAIHGMQRRYIERQRDSLIDGSFTDWVDDR</sequence>
<keyword evidence="2" id="KW-1185">Reference proteome</keyword>
<dbReference type="AlphaFoldDB" id="A0A897MQR5"/>